<dbReference type="InterPro" id="IPR011234">
    <property type="entry name" value="Fumarylacetoacetase-like_C"/>
</dbReference>
<dbReference type="InterPro" id="IPR051131">
    <property type="entry name" value="NEK_Ser/Thr_kinase_NIMA"/>
</dbReference>
<dbReference type="FunFam" id="3.90.850.10:FF:000003">
    <property type="entry name" value="Fumarylacetoacetate hydrolase domain-containing 1"/>
    <property type="match status" value="1"/>
</dbReference>
<feature type="region of interest" description="Disordered" evidence="12">
    <location>
        <begin position="436"/>
        <end position="465"/>
    </location>
</feature>
<feature type="binding site" evidence="11">
    <location>
        <position position="34"/>
    </location>
    <ligand>
        <name>ATP</name>
        <dbReference type="ChEBI" id="CHEBI:30616"/>
    </ligand>
</feature>
<protein>
    <recommendedName>
        <fullName evidence="2">non-specific serine/threonine protein kinase</fullName>
        <ecNumber evidence="2">2.7.11.1</ecNumber>
    </recommendedName>
</protein>
<evidence type="ECO:0000256" key="11">
    <source>
        <dbReference type="PROSITE-ProRule" id="PRU10141"/>
    </source>
</evidence>
<comment type="catalytic activity">
    <reaction evidence="10">
        <text>L-seryl-[protein] + ATP = O-phospho-L-seryl-[protein] + ADP + H(+)</text>
        <dbReference type="Rhea" id="RHEA:17989"/>
        <dbReference type="Rhea" id="RHEA-COMP:9863"/>
        <dbReference type="Rhea" id="RHEA-COMP:11604"/>
        <dbReference type="ChEBI" id="CHEBI:15378"/>
        <dbReference type="ChEBI" id="CHEBI:29999"/>
        <dbReference type="ChEBI" id="CHEBI:30616"/>
        <dbReference type="ChEBI" id="CHEBI:83421"/>
        <dbReference type="ChEBI" id="CHEBI:456216"/>
        <dbReference type="EC" id="2.7.11.1"/>
    </reaction>
</comment>
<keyword evidence="8 11" id="KW-0067">ATP-binding</keyword>
<evidence type="ECO:0000259" key="13">
    <source>
        <dbReference type="PROSITE" id="PS50011"/>
    </source>
</evidence>
<keyword evidence="15" id="KW-1185">Reference proteome</keyword>
<dbReference type="EC" id="2.7.11.1" evidence="2"/>
<dbReference type="PROSITE" id="PS00107">
    <property type="entry name" value="PROTEIN_KINASE_ATP"/>
    <property type="match status" value="1"/>
</dbReference>
<comment type="catalytic activity">
    <reaction evidence="9">
        <text>L-threonyl-[protein] + ATP = O-phospho-L-threonyl-[protein] + ADP + H(+)</text>
        <dbReference type="Rhea" id="RHEA:46608"/>
        <dbReference type="Rhea" id="RHEA-COMP:11060"/>
        <dbReference type="Rhea" id="RHEA-COMP:11605"/>
        <dbReference type="ChEBI" id="CHEBI:15378"/>
        <dbReference type="ChEBI" id="CHEBI:30013"/>
        <dbReference type="ChEBI" id="CHEBI:30616"/>
        <dbReference type="ChEBI" id="CHEBI:61977"/>
        <dbReference type="ChEBI" id="CHEBI:456216"/>
        <dbReference type="EC" id="2.7.11.1"/>
    </reaction>
</comment>
<sequence length="726" mass="80069">MEAAYEKLEVLGRGQFGEVFLVRRRADQRLFAAKVAHANTNVALATREAAILQGLRHPNIVRCVDTLVDNDQLTIIMECASGGDLDAYLKAYASRSVLSTFVTEICLGSSASLTHLCSQVPLSEIEIMRIFIQIALALDYMHERHILHRSMYKNILLDECGCVKVSDFGVSRILQSTVDVAETITGTPYYMSPELMSNEAYNAKSDVWSLGCILYELATFTPPFNGKALGAVVLQIVNESPVPLPDYYPQEMNQLVMQLLAKQPDRRPAVKEILAHRYVCQHMFKFLSVMSVEQSQILEGIGIVASDRRQSNQHQQIPPFIPAALNQPVAINRPPVSSAPNDYQKRQPMLQPDQVARQMFFENQAAAKKNRDRAHMERNAPPMFLGVTTEKPELKAAKKASAPNLNAHEIYLENARAAQRNKARALEELRRGEVPIEPSLAPVDGAPAAVPPAPPTTSQTSKPSFEEQLEAERRRIRQETKALHEKMLPPIKMSLLHSITISISTTMSGRRLIDAGKKIVAIGKNYEAHAREMGAKAAPREPVLFLKPTTSYVREGSSVLLPPGIGAVHHEVELGVVIGKGGRDIPERDSMDHVAGYVLAIDMTARALQDKAKSAGLPWTQAKGNDTFTPISEFIPKAKVPAPDDLTLWLKVGDELRQRGSTSDMVHKIPFLISYISRIMTLEEGDMIITGTPEGVGPVPANSTMTAGIDGLIEVSFPVETRKYST</sequence>
<dbReference type="InterPro" id="IPR017441">
    <property type="entry name" value="Protein_kinase_ATP_BS"/>
</dbReference>
<dbReference type="SUPFAM" id="SSF56112">
    <property type="entry name" value="Protein kinase-like (PK-like)"/>
    <property type="match status" value="1"/>
</dbReference>
<comment type="caution">
    <text evidence="14">The sequence shown here is derived from an EMBL/GenBank/DDBJ whole genome shotgun (WGS) entry which is preliminary data.</text>
</comment>
<dbReference type="InterPro" id="IPR036663">
    <property type="entry name" value="Fumarylacetoacetase_C_sf"/>
</dbReference>
<keyword evidence="5" id="KW-0479">Metal-binding</keyword>
<dbReference type="SUPFAM" id="SSF56529">
    <property type="entry name" value="FAH"/>
    <property type="match status" value="1"/>
</dbReference>
<dbReference type="GO" id="GO:0004674">
    <property type="term" value="F:protein serine/threonine kinase activity"/>
    <property type="evidence" value="ECO:0007669"/>
    <property type="project" value="UniProtKB-KW"/>
</dbReference>
<dbReference type="InterPro" id="IPR000719">
    <property type="entry name" value="Prot_kinase_dom"/>
</dbReference>
<organism evidence="14 15">
    <name type="scientific">Lagenidium giganteum</name>
    <dbReference type="NCBI Taxonomy" id="4803"/>
    <lineage>
        <taxon>Eukaryota</taxon>
        <taxon>Sar</taxon>
        <taxon>Stramenopiles</taxon>
        <taxon>Oomycota</taxon>
        <taxon>Peronosporomycetes</taxon>
        <taxon>Pythiales</taxon>
        <taxon>Pythiaceae</taxon>
    </lineage>
</organism>
<evidence type="ECO:0000256" key="12">
    <source>
        <dbReference type="SAM" id="MobiDB-lite"/>
    </source>
</evidence>
<dbReference type="Gene3D" id="3.90.850.10">
    <property type="entry name" value="Fumarylacetoacetase-like, C-terminal domain"/>
    <property type="match status" value="1"/>
</dbReference>
<proteinExistence type="inferred from homology"/>
<gene>
    <name evidence="14" type="ORF">N0F65_008668</name>
</gene>
<dbReference type="Proteomes" id="UP001146120">
    <property type="component" value="Unassembled WGS sequence"/>
</dbReference>
<evidence type="ECO:0000256" key="4">
    <source>
        <dbReference type="ARBA" id="ARBA00022679"/>
    </source>
</evidence>
<dbReference type="AlphaFoldDB" id="A0AAV2Z8V5"/>
<dbReference type="GO" id="GO:0019752">
    <property type="term" value="P:carboxylic acid metabolic process"/>
    <property type="evidence" value="ECO:0007669"/>
    <property type="project" value="UniProtKB-ARBA"/>
</dbReference>
<evidence type="ECO:0000256" key="6">
    <source>
        <dbReference type="ARBA" id="ARBA00022741"/>
    </source>
</evidence>
<dbReference type="EMBL" id="DAKRPA010000031">
    <property type="protein sequence ID" value="DBA02454.1"/>
    <property type="molecule type" value="Genomic_DNA"/>
</dbReference>
<evidence type="ECO:0000313" key="15">
    <source>
        <dbReference type="Proteomes" id="UP001146120"/>
    </source>
</evidence>
<dbReference type="PANTHER" id="PTHR44899">
    <property type="entry name" value="CAMK FAMILY PROTEIN KINASE"/>
    <property type="match status" value="1"/>
</dbReference>
<evidence type="ECO:0000256" key="2">
    <source>
        <dbReference type="ARBA" id="ARBA00012513"/>
    </source>
</evidence>
<dbReference type="PANTHER" id="PTHR44899:SF3">
    <property type="entry name" value="SERINE_THREONINE-PROTEIN KINASE NEK1"/>
    <property type="match status" value="1"/>
</dbReference>
<dbReference type="InterPro" id="IPR011009">
    <property type="entry name" value="Kinase-like_dom_sf"/>
</dbReference>
<keyword evidence="7" id="KW-0418">Kinase</keyword>
<dbReference type="CDD" id="cd08215">
    <property type="entry name" value="STKc_Nek"/>
    <property type="match status" value="1"/>
</dbReference>
<dbReference type="PROSITE" id="PS50011">
    <property type="entry name" value="PROTEIN_KINASE_DOM"/>
    <property type="match status" value="1"/>
</dbReference>
<evidence type="ECO:0000256" key="8">
    <source>
        <dbReference type="ARBA" id="ARBA00022840"/>
    </source>
</evidence>
<feature type="domain" description="Protein kinase" evidence="13">
    <location>
        <begin position="5"/>
        <end position="279"/>
    </location>
</feature>
<dbReference type="GO" id="GO:0005524">
    <property type="term" value="F:ATP binding"/>
    <property type="evidence" value="ECO:0007669"/>
    <property type="project" value="UniProtKB-UniRule"/>
</dbReference>
<evidence type="ECO:0000256" key="10">
    <source>
        <dbReference type="ARBA" id="ARBA00048679"/>
    </source>
</evidence>
<comment type="similarity">
    <text evidence="1">Belongs to the FAH family.</text>
</comment>
<dbReference type="Gene3D" id="1.10.510.10">
    <property type="entry name" value="Transferase(Phosphotransferase) domain 1"/>
    <property type="match status" value="1"/>
</dbReference>
<dbReference type="GO" id="GO:0046872">
    <property type="term" value="F:metal ion binding"/>
    <property type="evidence" value="ECO:0007669"/>
    <property type="project" value="UniProtKB-KW"/>
</dbReference>
<evidence type="ECO:0000313" key="14">
    <source>
        <dbReference type="EMBL" id="DBA02454.1"/>
    </source>
</evidence>
<dbReference type="Pfam" id="PF01557">
    <property type="entry name" value="FAA_hydrolase"/>
    <property type="match status" value="1"/>
</dbReference>
<evidence type="ECO:0000256" key="5">
    <source>
        <dbReference type="ARBA" id="ARBA00022723"/>
    </source>
</evidence>
<dbReference type="Pfam" id="PF00069">
    <property type="entry name" value="Pkinase"/>
    <property type="match status" value="1"/>
</dbReference>
<reference evidence="14" key="1">
    <citation type="submission" date="2022-11" db="EMBL/GenBank/DDBJ databases">
        <authorList>
            <person name="Morgan W.R."/>
            <person name="Tartar A."/>
        </authorList>
    </citation>
    <scope>NUCLEOTIDE SEQUENCE</scope>
    <source>
        <strain evidence="14">ARSEF 373</strain>
    </source>
</reference>
<reference evidence="14" key="2">
    <citation type="journal article" date="2023" name="Microbiol Resour">
        <title>Decontamination and Annotation of the Draft Genome Sequence of the Oomycete Lagenidium giganteum ARSEF 373.</title>
        <authorList>
            <person name="Morgan W.R."/>
            <person name="Tartar A."/>
        </authorList>
    </citation>
    <scope>NUCLEOTIDE SEQUENCE</scope>
    <source>
        <strain evidence="14">ARSEF 373</strain>
    </source>
</reference>
<evidence type="ECO:0000256" key="9">
    <source>
        <dbReference type="ARBA" id="ARBA00047899"/>
    </source>
</evidence>
<keyword evidence="4" id="KW-0808">Transferase</keyword>
<evidence type="ECO:0000256" key="1">
    <source>
        <dbReference type="ARBA" id="ARBA00010211"/>
    </source>
</evidence>
<evidence type="ECO:0000256" key="3">
    <source>
        <dbReference type="ARBA" id="ARBA00022527"/>
    </source>
</evidence>
<evidence type="ECO:0000256" key="7">
    <source>
        <dbReference type="ARBA" id="ARBA00022777"/>
    </source>
</evidence>
<name>A0AAV2Z8V5_9STRA</name>
<keyword evidence="3" id="KW-0723">Serine/threonine-protein kinase</keyword>
<keyword evidence="6 11" id="KW-0547">Nucleotide-binding</keyword>
<accession>A0AAV2Z8V5</accession>